<dbReference type="AlphaFoldDB" id="A0A0E9QP52"/>
<name>A0A0E9QP52_ANGAN</name>
<sequence>MAGHKDLIHGQVGTHFFH</sequence>
<accession>A0A0E9QP52</accession>
<reference evidence="1" key="2">
    <citation type="journal article" date="2015" name="Fish Shellfish Immunol.">
        <title>Early steps in the European eel (Anguilla anguilla)-Vibrio vulnificus interaction in the gills: Role of the RtxA13 toxin.</title>
        <authorList>
            <person name="Callol A."/>
            <person name="Pajuelo D."/>
            <person name="Ebbesson L."/>
            <person name="Teles M."/>
            <person name="MacKenzie S."/>
            <person name="Amaro C."/>
        </authorList>
    </citation>
    <scope>NUCLEOTIDE SEQUENCE</scope>
</reference>
<reference evidence="1" key="1">
    <citation type="submission" date="2014-11" db="EMBL/GenBank/DDBJ databases">
        <authorList>
            <person name="Amaro Gonzalez C."/>
        </authorList>
    </citation>
    <scope>NUCLEOTIDE SEQUENCE</scope>
</reference>
<organism evidence="1">
    <name type="scientific">Anguilla anguilla</name>
    <name type="common">European freshwater eel</name>
    <name type="synonym">Muraena anguilla</name>
    <dbReference type="NCBI Taxonomy" id="7936"/>
    <lineage>
        <taxon>Eukaryota</taxon>
        <taxon>Metazoa</taxon>
        <taxon>Chordata</taxon>
        <taxon>Craniata</taxon>
        <taxon>Vertebrata</taxon>
        <taxon>Euteleostomi</taxon>
        <taxon>Actinopterygii</taxon>
        <taxon>Neopterygii</taxon>
        <taxon>Teleostei</taxon>
        <taxon>Anguilliformes</taxon>
        <taxon>Anguillidae</taxon>
        <taxon>Anguilla</taxon>
    </lineage>
</organism>
<evidence type="ECO:0000313" key="1">
    <source>
        <dbReference type="EMBL" id="JAH18624.1"/>
    </source>
</evidence>
<protein>
    <submittedName>
        <fullName evidence="1">Uncharacterized protein</fullName>
    </submittedName>
</protein>
<proteinExistence type="predicted"/>
<dbReference type="EMBL" id="GBXM01089953">
    <property type="protein sequence ID" value="JAH18624.1"/>
    <property type="molecule type" value="Transcribed_RNA"/>
</dbReference>